<feature type="compositionally biased region" description="Low complexity" evidence="1">
    <location>
        <begin position="151"/>
        <end position="164"/>
    </location>
</feature>
<dbReference type="STRING" id="418985.A0A1V9X0Z9"/>
<protein>
    <recommendedName>
        <fullName evidence="2">Chitin-binding type-2 domain-containing protein</fullName>
    </recommendedName>
</protein>
<dbReference type="PANTHER" id="PTHR22933">
    <property type="entry name" value="FI18007P1-RELATED"/>
    <property type="match status" value="1"/>
</dbReference>
<dbReference type="EMBL" id="MNPL01030126">
    <property type="protein sequence ID" value="OQR67061.1"/>
    <property type="molecule type" value="Genomic_DNA"/>
</dbReference>
<reference evidence="3 4" key="1">
    <citation type="journal article" date="2017" name="Gigascience">
        <title>Draft genome of the honey bee ectoparasitic mite, Tropilaelaps mercedesae, is shaped by the parasitic life history.</title>
        <authorList>
            <person name="Dong X."/>
            <person name="Armstrong S.D."/>
            <person name="Xia D."/>
            <person name="Makepeace B.L."/>
            <person name="Darby A.C."/>
            <person name="Kadowaki T."/>
        </authorList>
    </citation>
    <scope>NUCLEOTIDE SEQUENCE [LARGE SCALE GENOMIC DNA]</scope>
    <source>
        <strain evidence="3">Wuxi-XJTLU</strain>
    </source>
</reference>
<organism evidence="3 4">
    <name type="scientific">Tropilaelaps mercedesae</name>
    <dbReference type="NCBI Taxonomy" id="418985"/>
    <lineage>
        <taxon>Eukaryota</taxon>
        <taxon>Metazoa</taxon>
        <taxon>Ecdysozoa</taxon>
        <taxon>Arthropoda</taxon>
        <taxon>Chelicerata</taxon>
        <taxon>Arachnida</taxon>
        <taxon>Acari</taxon>
        <taxon>Parasitiformes</taxon>
        <taxon>Mesostigmata</taxon>
        <taxon>Gamasina</taxon>
        <taxon>Dermanyssoidea</taxon>
        <taxon>Laelapidae</taxon>
        <taxon>Tropilaelaps</taxon>
    </lineage>
</organism>
<evidence type="ECO:0000313" key="3">
    <source>
        <dbReference type="EMBL" id="OQR67061.1"/>
    </source>
</evidence>
<keyword evidence="4" id="KW-1185">Reference proteome</keyword>
<dbReference type="InterPro" id="IPR002557">
    <property type="entry name" value="Chitin-bd_dom"/>
</dbReference>
<dbReference type="AlphaFoldDB" id="A0A1V9X0Z9"/>
<dbReference type="InterPro" id="IPR052976">
    <property type="entry name" value="Scoloptoxin-like"/>
</dbReference>
<name>A0A1V9X0Z9_9ACAR</name>
<evidence type="ECO:0000256" key="1">
    <source>
        <dbReference type="SAM" id="MobiDB-lite"/>
    </source>
</evidence>
<dbReference type="InParanoid" id="A0A1V9X0Z9"/>
<comment type="caution">
    <text evidence="3">The sequence shown here is derived from an EMBL/GenBank/DDBJ whole genome shotgun (WGS) entry which is preliminary data.</text>
</comment>
<evidence type="ECO:0000313" key="4">
    <source>
        <dbReference type="Proteomes" id="UP000192247"/>
    </source>
</evidence>
<accession>A0A1V9X0Z9</accession>
<proteinExistence type="predicted"/>
<dbReference type="GO" id="GO:0005576">
    <property type="term" value="C:extracellular region"/>
    <property type="evidence" value="ECO:0007669"/>
    <property type="project" value="InterPro"/>
</dbReference>
<evidence type="ECO:0000259" key="2">
    <source>
        <dbReference type="PROSITE" id="PS50940"/>
    </source>
</evidence>
<sequence length="292" mass="33028">MFVWTQDRLDLPAGSALVLGEFITSFRCPNRYGYFADIDNDCKMFHVCQPTHSIEDLRYFTGAAVPRHWSFFCGNQTVFNQLTLTCSHEDEAIPCSSSPDFFYLNDNVGHIDTNFLTDGDIKGRSLLDDRQIAPAEHAKSDSMPDIPRLPTSSSVTASKALSSTPQSLPETENIMNVTSLKTIFQGTLRWTKMPRVLEVTFFRARPKKNMIEATFNLTTTKESAEQAIVAKPATRVAVNSTVLLKIENDIVDNESSRFDKDLKQAESIQKRANMSEIRPIFERLRPRISTLY</sequence>
<dbReference type="SMART" id="SM00494">
    <property type="entry name" value="ChtBD2"/>
    <property type="match status" value="1"/>
</dbReference>
<feature type="domain" description="Chitin-binding type-2" evidence="2">
    <location>
        <begin position="25"/>
        <end position="97"/>
    </location>
</feature>
<dbReference type="OrthoDB" id="6407151at2759"/>
<dbReference type="Pfam" id="PF01607">
    <property type="entry name" value="CBM_14"/>
    <property type="match status" value="1"/>
</dbReference>
<dbReference type="Proteomes" id="UP000192247">
    <property type="component" value="Unassembled WGS sequence"/>
</dbReference>
<dbReference type="Gene3D" id="2.170.140.10">
    <property type="entry name" value="Chitin binding domain"/>
    <property type="match status" value="1"/>
</dbReference>
<gene>
    <name evidence="3" type="ORF">BIW11_04856</name>
</gene>
<feature type="region of interest" description="Disordered" evidence="1">
    <location>
        <begin position="135"/>
        <end position="168"/>
    </location>
</feature>
<dbReference type="PANTHER" id="PTHR22933:SF43">
    <property type="entry name" value="LP10131P"/>
    <property type="match status" value="1"/>
</dbReference>
<dbReference type="PROSITE" id="PS50940">
    <property type="entry name" value="CHIT_BIND_II"/>
    <property type="match status" value="1"/>
</dbReference>
<dbReference type="GO" id="GO:0008061">
    <property type="term" value="F:chitin binding"/>
    <property type="evidence" value="ECO:0007669"/>
    <property type="project" value="InterPro"/>
</dbReference>